<sequence>MSSKKVNECCDAGYLQLNDRASRLLDGEWGFFADNMGAFGLKRSRNVFEGLKPEEEDRAIEYDIDGFDRISVPGDWNTQKEEFLLFEGFGWYARKLAISSVEKEALLRGQRLFLRLDGVNYAVDVWWNGQQIGSAELPFLPLSFEIDSEQVQDENLLVIRVDARRAEHRIPSERYDWFNYGGLIRSVRLMTMPGRFIASAAYHSTQILRGEGELTVVNGQYAYELQASDRKWPGHTLTLEIPELDYQQSISVEQASGTFDLSELAVELWQPGKARLYAARMSLRQDGQTVDQIEQEIGFKQIECIGTELRVNQAPFYLKGVALHEERLGAEGGKPRNLQDIQDLLDLAQETGCNFMRLAHYPYDEAWLRECDRRGLLVWDEIPVYWEVTYNDTRTESIIRQSAKRMVELSRGHACMLCHALANETWELPGRGRVMGAAFKEIKQLDPSIPATAAFNAPFQNNQYDVECVEHSIYEHVDVVGLNEYGGWYNPPVKELPQANIVVGSKPLFVTEFGAAGPLGRHGASDELWNLDSQKAIYEEQIAMFERCEKLSGWTPWVLKDFRSTLRANAFQKGWNRKGLVGPEGEKKPVFELIQNAFKQEK</sequence>
<comment type="caution">
    <text evidence="7">The sequence shown here is derived from an EMBL/GenBank/DDBJ whole genome shotgun (WGS) entry which is preliminary data.</text>
</comment>
<evidence type="ECO:0000259" key="4">
    <source>
        <dbReference type="Pfam" id="PF00703"/>
    </source>
</evidence>
<keyword evidence="3" id="KW-0326">Glycosidase</keyword>
<dbReference type="InterPro" id="IPR013783">
    <property type="entry name" value="Ig-like_fold"/>
</dbReference>
<accession>A0ABU1AWG2</accession>
<dbReference type="PRINTS" id="PR00132">
    <property type="entry name" value="GLHYDRLASE2"/>
</dbReference>
<keyword evidence="2 7" id="KW-0378">Hydrolase</keyword>
<dbReference type="InterPro" id="IPR008979">
    <property type="entry name" value="Galactose-bd-like_sf"/>
</dbReference>
<dbReference type="SUPFAM" id="SSF49303">
    <property type="entry name" value="beta-Galactosidase/glucuronidase domain"/>
    <property type="match status" value="1"/>
</dbReference>
<gene>
    <name evidence="7" type="ORF">QEH52_07370</name>
</gene>
<proteinExistence type="inferred from homology"/>
<dbReference type="InterPro" id="IPR006102">
    <property type="entry name" value="Ig-like_GH2"/>
</dbReference>
<name>A0ABU1AWG2_9BACT</name>
<dbReference type="EMBL" id="JARXHW010000012">
    <property type="protein sequence ID" value="MDQ8207322.1"/>
    <property type="molecule type" value="Genomic_DNA"/>
</dbReference>
<organism evidence="7 8">
    <name type="scientific">Thalassobacterium maritimum</name>
    <dbReference type="NCBI Taxonomy" id="3041265"/>
    <lineage>
        <taxon>Bacteria</taxon>
        <taxon>Pseudomonadati</taxon>
        <taxon>Verrucomicrobiota</taxon>
        <taxon>Opitutia</taxon>
        <taxon>Puniceicoccales</taxon>
        <taxon>Coraliomargaritaceae</taxon>
        <taxon>Thalassobacterium</taxon>
    </lineage>
</organism>
<dbReference type="SUPFAM" id="SSF51445">
    <property type="entry name" value="(Trans)glycosidases"/>
    <property type="match status" value="1"/>
</dbReference>
<dbReference type="InterPro" id="IPR006104">
    <property type="entry name" value="Glyco_hydro_2_N"/>
</dbReference>
<dbReference type="InterPro" id="IPR036156">
    <property type="entry name" value="Beta-gal/glucu_dom_sf"/>
</dbReference>
<dbReference type="Pfam" id="PF02836">
    <property type="entry name" value="Glyco_hydro_2_C"/>
    <property type="match status" value="1"/>
</dbReference>
<feature type="domain" description="Glycoside hydrolase family 2 catalytic" evidence="5">
    <location>
        <begin position="307"/>
        <end position="565"/>
    </location>
</feature>
<dbReference type="GO" id="GO:0016787">
    <property type="term" value="F:hydrolase activity"/>
    <property type="evidence" value="ECO:0007669"/>
    <property type="project" value="UniProtKB-KW"/>
</dbReference>
<keyword evidence="8" id="KW-1185">Reference proteome</keyword>
<dbReference type="RefSeq" id="WP_308949456.1">
    <property type="nucleotide sequence ID" value="NZ_JARXHW010000012.1"/>
</dbReference>
<dbReference type="PANTHER" id="PTHR42732:SF1">
    <property type="entry name" value="BETA-MANNOSIDASE"/>
    <property type="match status" value="1"/>
</dbReference>
<comment type="similarity">
    <text evidence="1">Belongs to the glycosyl hydrolase 2 family.</text>
</comment>
<dbReference type="InterPro" id="IPR006101">
    <property type="entry name" value="Glyco_hydro_2"/>
</dbReference>
<protein>
    <submittedName>
        <fullName evidence="7">Glycoside hydrolase family 2 TIM barrel-domain containing protein</fullName>
    </submittedName>
</protein>
<reference evidence="7 8" key="1">
    <citation type="submission" date="2023-04" db="EMBL/GenBank/DDBJ databases">
        <title>A novel bacteria isolated from coastal sediment.</title>
        <authorList>
            <person name="Liu X.-J."/>
            <person name="Du Z.-J."/>
        </authorList>
    </citation>
    <scope>NUCLEOTIDE SEQUENCE [LARGE SCALE GENOMIC DNA]</scope>
    <source>
        <strain evidence="7 8">SDUM461003</strain>
    </source>
</reference>
<dbReference type="SUPFAM" id="SSF49785">
    <property type="entry name" value="Galactose-binding domain-like"/>
    <property type="match status" value="1"/>
</dbReference>
<evidence type="ECO:0000259" key="5">
    <source>
        <dbReference type="Pfam" id="PF02836"/>
    </source>
</evidence>
<dbReference type="Proteomes" id="UP001225316">
    <property type="component" value="Unassembled WGS sequence"/>
</dbReference>
<feature type="domain" description="Glycosyl hydrolases family 2 sugar binding" evidence="6">
    <location>
        <begin position="62"/>
        <end position="193"/>
    </location>
</feature>
<dbReference type="InterPro" id="IPR006103">
    <property type="entry name" value="Glyco_hydro_2_cat"/>
</dbReference>
<dbReference type="InterPro" id="IPR017853">
    <property type="entry name" value="GH"/>
</dbReference>
<evidence type="ECO:0000313" key="7">
    <source>
        <dbReference type="EMBL" id="MDQ8207322.1"/>
    </source>
</evidence>
<dbReference type="Gene3D" id="3.20.20.80">
    <property type="entry name" value="Glycosidases"/>
    <property type="match status" value="1"/>
</dbReference>
<dbReference type="Gene3D" id="2.60.40.10">
    <property type="entry name" value="Immunoglobulins"/>
    <property type="match status" value="1"/>
</dbReference>
<dbReference type="PANTHER" id="PTHR42732">
    <property type="entry name" value="BETA-GALACTOSIDASE"/>
    <property type="match status" value="1"/>
</dbReference>
<evidence type="ECO:0000259" key="6">
    <source>
        <dbReference type="Pfam" id="PF02837"/>
    </source>
</evidence>
<evidence type="ECO:0000313" key="8">
    <source>
        <dbReference type="Proteomes" id="UP001225316"/>
    </source>
</evidence>
<evidence type="ECO:0000256" key="1">
    <source>
        <dbReference type="ARBA" id="ARBA00007401"/>
    </source>
</evidence>
<dbReference type="InterPro" id="IPR051913">
    <property type="entry name" value="GH2_Domain-Containing"/>
</dbReference>
<dbReference type="Pfam" id="PF02837">
    <property type="entry name" value="Glyco_hydro_2_N"/>
    <property type="match status" value="1"/>
</dbReference>
<feature type="domain" description="Glycoside hydrolase family 2 immunoglobulin-like beta-sandwich" evidence="4">
    <location>
        <begin position="241"/>
        <end position="300"/>
    </location>
</feature>
<dbReference type="Gene3D" id="2.60.120.260">
    <property type="entry name" value="Galactose-binding domain-like"/>
    <property type="match status" value="1"/>
</dbReference>
<evidence type="ECO:0000256" key="3">
    <source>
        <dbReference type="ARBA" id="ARBA00023295"/>
    </source>
</evidence>
<dbReference type="Pfam" id="PF00703">
    <property type="entry name" value="Glyco_hydro_2"/>
    <property type="match status" value="1"/>
</dbReference>
<evidence type="ECO:0000256" key="2">
    <source>
        <dbReference type="ARBA" id="ARBA00022801"/>
    </source>
</evidence>